<dbReference type="GO" id="GO:0005684">
    <property type="term" value="C:U2-type spliceosomal complex"/>
    <property type="evidence" value="ECO:0007669"/>
    <property type="project" value="TreeGrafter"/>
</dbReference>
<gene>
    <name evidence="4" type="primary">100163493</name>
</gene>
<keyword evidence="5" id="KW-1185">Reference proteome</keyword>
<evidence type="ECO:0000313" key="5">
    <source>
        <dbReference type="Proteomes" id="UP000007819"/>
    </source>
</evidence>
<reference evidence="4" key="2">
    <citation type="submission" date="2022-06" db="UniProtKB">
        <authorList>
            <consortium name="EnsemblMetazoa"/>
        </authorList>
    </citation>
    <scope>IDENTIFICATION</scope>
</reference>
<evidence type="ECO:0000256" key="2">
    <source>
        <dbReference type="ARBA" id="ARBA00014454"/>
    </source>
</evidence>
<dbReference type="InterPro" id="IPR051112">
    <property type="entry name" value="CWC26_splicing_factor"/>
</dbReference>
<dbReference type="AlphaFoldDB" id="A0A8R2B8Q1"/>
<dbReference type="Pfam" id="PF09736">
    <property type="entry name" value="Bud13"/>
    <property type="match status" value="1"/>
</dbReference>
<dbReference type="Proteomes" id="UP000007819">
    <property type="component" value="Chromosome X"/>
</dbReference>
<feature type="region of interest" description="Disordered" evidence="3">
    <location>
        <begin position="1"/>
        <end position="21"/>
    </location>
</feature>
<dbReference type="GO" id="GO:0000398">
    <property type="term" value="P:mRNA splicing, via spliceosome"/>
    <property type="evidence" value="ECO:0007669"/>
    <property type="project" value="TreeGrafter"/>
</dbReference>
<dbReference type="PANTHER" id="PTHR31809">
    <property type="entry name" value="BUD13 HOMOLOG"/>
    <property type="match status" value="1"/>
</dbReference>
<comment type="similarity">
    <text evidence="1">Belongs to the CWC26 family.</text>
</comment>
<feature type="compositionally biased region" description="Basic and acidic residues" evidence="3">
    <location>
        <begin position="164"/>
        <end position="175"/>
    </location>
</feature>
<feature type="region of interest" description="Disordered" evidence="3">
    <location>
        <begin position="149"/>
        <end position="175"/>
    </location>
</feature>
<organism evidence="4 5">
    <name type="scientific">Acyrthosiphon pisum</name>
    <name type="common">Pea aphid</name>
    <dbReference type="NCBI Taxonomy" id="7029"/>
    <lineage>
        <taxon>Eukaryota</taxon>
        <taxon>Metazoa</taxon>
        <taxon>Ecdysozoa</taxon>
        <taxon>Arthropoda</taxon>
        <taxon>Hexapoda</taxon>
        <taxon>Insecta</taxon>
        <taxon>Pterygota</taxon>
        <taxon>Neoptera</taxon>
        <taxon>Paraneoptera</taxon>
        <taxon>Hemiptera</taxon>
        <taxon>Sternorrhyncha</taxon>
        <taxon>Aphidomorpha</taxon>
        <taxon>Aphidoidea</taxon>
        <taxon>Aphididae</taxon>
        <taxon>Macrosiphini</taxon>
        <taxon>Acyrthosiphon</taxon>
    </lineage>
</organism>
<accession>A0A8R2B8Q1</accession>
<feature type="compositionally biased region" description="Basic residues" evidence="3">
    <location>
        <begin position="154"/>
        <end position="163"/>
    </location>
</feature>
<feature type="compositionally biased region" description="Basic residues" evidence="3">
    <location>
        <begin position="12"/>
        <end position="21"/>
    </location>
</feature>
<dbReference type="EnsemblMetazoa" id="XM_008188839.1">
    <property type="protein sequence ID" value="XP_008187061.1"/>
    <property type="gene ID" value="GeneID_100163493"/>
</dbReference>
<name>A0A8R2B8Q1_ACYPI</name>
<reference evidence="5" key="1">
    <citation type="submission" date="2010-06" db="EMBL/GenBank/DDBJ databases">
        <authorList>
            <person name="Jiang H."/>
            <person name="Abraham K."/>
            <person name="Ali S."/>
            <person name="Alsbrooks S.L."/>
            <person name="Anim B.N."/>
            <person name="Anosike U.S."/>
            <person name="Attaway T."/>
            <person name="Bandaranaike D.P."/>
            <person name="Battles P.K."/>
            <person name="Bell S.N."/>
            <person name="Bell A.V."/>
            <person name="Beltran B."/>
            <person name="Bickham C."/>
            <person name="Bustamante Y."/>
            <person name="Caleb T."/>
            <person name="Canada A."/>
            <person name="Cardenas V."/>
            <person name="Carter K."/>
            <person name="Chacko J."/>
            <person name="Chandrabose M.N."/>
            <person name="Chavez D."/>
            <person name="Chavez A."/>
            <person name="Chen L."/>
            <person name="Chu H.-S."/>
            <person name="Claassen K.J."/>
            <person name="Cockrell R."/>
            <person name="Collins M."/>
            <person name="Cooper J.A."/>
            <person name="Cree A."/>
            <person name="Curry S.M."/>
            <person name="Da Y."/>
            <person name="Dao M.D."/>
            <person name="Das B."/>
            <person name="Davila M.-L."/>
            <person name="Davy-Carroll L."/>
            <person name="Denson S."/>
            <person name="Dinh H."/>
            <person name="Ebong V.E."/>
            <person name="Edwards J.R."/>
            <person name="Egan A."/>
            <person name="El-Daye J."/>
            <person name="Escobedo L."/>
            <person name="Fernandez S."/>
            <person name="Fernando P.R."/>
            <person name="Flagg N."/>
            <person name="Forbes L.D."/>
            <person name="Fowler R.G."/>
            <person name="Fu Q."/>
            <person name="Gabisi R.A."/>
            <person name="Ganer J."/>
            <person name="Garbino Pronczuk A."/>
            <person name="Garcia R.M."/>
            <person name="Garner T."/>
            <person name="Garrett T.E."/>
            <person name="Gonzalez D.A."/>
            <person name="Hamid H."/>
            <person name="Hawkins E.S."/>
            <person name="Hirani K."/>
            <person name="Hogues M.E."/>
            <person name="Hollins B."/>
            <person name="Hsiao C.-H."/>
            <person name="Jabil R."/>
            <person name="James M.L."/>
            <person name="Jhangiani S.N."/>
            <person name="Johnson B."/>
            <person name="Johnson Q."/>
            <person name="Joshi V."/>
            <person name="Kalu J.B."/>
            <person name="Kam C."/>
            <person name="Kashfia A."/>
            <person name="Keebler J."/>
            <person name="Kisamo H."/>
            <person name="Kovar C.L."/>
            <person name="Lago L.A."/>
            <person name="Lai C.-Y."/>
            <person name="Laidlaw J."/>
            <person name="Lara F."/>
            <person name="Le T.-K."/>
            <person name="Lee S.L."/>
            <person name="Legall F.H."/>
            <person name="Lemon S.J."/>
            <person name="Lewis L.R."/>
            <person name="Li B."/>
            <person name="Liu Y."/>
            <person name="Liu Y.-S."/>
            <person name="Lopez J."/>
            <person name="Lozado R.J."/>
            <person name="Lu J."/>
            <person name="Madu R.C."/>
            <person name="Maheshwari M."/>
            <person name="Maheshwari R."/>
            <person name="Malloy K."/>
            <person name="Martinez E."/>
            <person name="Mathew T."/>
            <person name="Mercado I.C."/>
            <person name="Mercado C."/>
            <person name="Meyer B."/>
            <person name="Montgomery K."/>
            <person name="Morgan M.B."/>
            <person name="Munidasa M."/>
            <person name="Nazareth L.V."/>
            <person name="Nelson J."/>
            <person name="Ng B.M."/>
            <person name="Nguyen N.B."/>
            <person name="Nguyen P.Q."/>
            <person name="Nguyen T."/>
            <person name="Obregon M."/>
            <person name="Okwuonu G.O."/>
            <person name="Onwere C.G."/>
            <person name="Orozco G."/>
            <person name="Parra A."/>
            <person name="Patel S."/>
            <person name="Patil S."/>
            <person name="Perez A."/>
            <person name="Perez Y."/>
            <person name="Pham C."/>
            <person name="Primus E.L."/>
            <person name="Pu L.-L."/>
            <person name="Puazo M."/>
            <person name="Qin X."/>
            <person name="Quiroz J.B."/>
            <person name="Reese J."/>
            <person name="Richards S."/>
            <person name="Rives C.M."/>
            <person name="Robberts R."/>
            <person name="Ruiz S.J."/>
            <person name="Ruiz M.J."/>
            <person name="Santibanez J."/>
            <person name="Schneider B.W."/>
            <person name="Sisson I."/>
            <person name="Smith M."/>
            <person name="Sodergren E."/>
            <person name="Song X.-Z."/>
            <person name="Song B.B."/>
            <person name="Summersgill H."/>
            <person name="Thelus R."/>
            <person name="Thornton R.D."/>
            <person name="Trejos Z.Y."/>
            <person name="Usmani K."/>
            <person name="Vattathil S."/>
            <person name="Villasana D."/>
            <person name="Walker D.L."/>
            <person name="Wang S."/>
            <person name="Wang K."/>
            <person name="White C.S."/>
            <person name="Williams A.C."/>
            <person name="Williamson J."/>
            <person name="Wilson K."/>
            <person name="Woghiren I.O."/>
            <person name="Woodworth J.R."/>
            <person name="Worley K.C."/>
            <person name="Wright R.A."/>
            <person name="Wu W."/>
            <person name="Young L."/>
            <person name="Zhang L."/>
            <person name="Zhang J."/>
            <person name="Zhu Y."/>
            <person name="Muzny D.M."/>
            <person name="Weinstock G."/>
            <person name="Gibbs R.A."/>
        </authorList>
    </citation>
    <scope>NUCLEOTIDE SEQUENCE [LARGE SCALE GENOMIC DNA]</scope>
    <source>
        <strain evidence="5">LSR1</strain>
    </source>
</reference>
<dbReference type="PANTHER" id="PTHR31809:SF0">
    <property type="entry name" value="BUD13 HOMOLOG"/>
    <property type="match status" value="1"/>
</dbReference>
<evidence type="ECO:0000256" key="3">
    <source>
        <dbReference type="SAM" id="MobiDB-lite"/>
    </source>
</evidence>
<dbReference type="GO" id="GO:0003723">
    <property type="term" value="F:RNA binding"/>
    <property type="evidence" value="ECO:0007669"/>
    <property type="project" value="TreeGrafter"/>
</dbReference>
<evidence type="ECO:0000313" key="4">
    <source>
        <dbReference type="EnsemblMetazoa" id="XP_008187061.1"/>
    </source>
</evidence>
<protein>
    <recommendedName>
        <fullName evidence="2">BUD13 homolog</fullName>
    </recommendedName>
</protein>
<sequence>MTAAKQGQAKTCQKKRPKKKVISQKDYLKRYLSGGKKKKDKTKIQKRVQIIDDNIDCVENENENKIGFDPVDEFAPQIVGVIDERPKDIKTLDMYKNKNRWKRIGGDSDIEEDSTKIDVDQVNNYVQQMNKSTLNELIKEKNEESIENGIPIRRDRKTGKKRDLKREREEEKKKEEILKEHKAKYAIWGKGVKQVKDAQEQYQSDLHEMQKPLARYADDQDLENLLKSKIRDGDPMLEYITKNKGSGEESPDGVRHEVREFRGFCPPNRFGIRPGFAWDGVDRSNGYEQKWLLQLNSQKAVEDEAYKWSISDM</sequence>
<dbReference type="OrthoDB" id="6022at2759"/>
<proteinExistence type="inferred from homology"/>
<evidence type="ECO:0000256" key="1">
    <source>
        <dbReference type="ARBA" id="ARBA00011069"/>
    </source>
</evidence>
<dbReference type="GO" id="GO:0070274">
    <property type="term" value="C:RES complex"/>
    <property type="evidence" value="ECO:0007669"/>
    <property type="project" value="TreeGrafter"/>
</dbReference>
<dbReference type="InterPro" id="IPR018609">
    <property type="entry name" value="Bud13"/>
</dbReference>